<dbReference type="RefSeq" id="WP_121196838.1">
    <property type="nucleotide sequence ID" value="NZ_RBKU01000001.1"/>
</dbReference>
<reference evidence="3 4" key="1">
    <citation type="submission" date="2018-10" db="EMBL/GenBank/DDBJ databases">
        <title>Genomic Encyclopedia of Archaeal and Bacterial Type Strains, Phase II (KMG-II): from individual species to whole genera.</title>
        <authorList>
            <person name="Goeker M."/>
        </authorList>
    </citation>
    <scope>NUCLEOTIDE SEQUENCE [LARGE SCALE GENOMIC DNA]</scope>
    <source>
        <strain evidence="3 4">DSM 18602</strain>
    </source>
</reference>
<feature type="chain" id="PRO_5019800335" evidence="1">
    <location>
        <begin position="20"/>
        <end position="657"/>
    </location>
</feature>
<dbReference type="Proteomes" id="UP000268007">
    <property type="component" value="Unassembled WGS sequence"/>
</dbReference>
<dbReference type="AlphaFoldDB" id="A0A495IYG1"/>
<evidence type="ECO:0000313" key="4">
    <source>
        <dbReference type="Proteomes" id="UP000268007"/>
    </source>
</evidence>
<dbReference type="EMBL" id="RBKU01000001">
    <property type="protein sequence ID" value="RKR81108.1"/>
    <property type="molecule type" value="Genomic_DNA"/>
</dbReference>
<dbReference type="Gene3D" id="2.60.120.1130">
    <property type="match status" value="1"/>
</dbReference>
<organism evidence="3 4">
    <name type="scientific">Mucilaginibacter gracilis</name>
    <dbReference type="NCBI Taxonomy" id="423350"/>
    <lineage>
        <taxon>Bacteria</taxon>
        <taxon>Pseudomonadati</taxon>
        <taxon>Bacteroidota</taxon>
        <taxon>Sphingobacteriia</taxon>
        <taxon>Sphingobacteriales</taxon>
        <taxon>Sphingobacteriaceae</taxon>
        <taxon>Mucilaginibacter</taxon>
    </lineage>
</organism>
<dbReference type="Pfam" id="PF12969">
    <property type="entry name" value="DUF3857"/>
    <property type="match status" value="1"/>
</dbReference>
<name>A0A495IYG1_9SPHI</name>
<sequence>MKKVFTSVFCLFFVTHVLAQAPTPATMPFGKVDMADLQLKACEFEKDANAMVLFDKGDVYFDQDFNIVMERHKRIKIFNDKGKDEGNIRIEFYGGNRAENITDVQVETINENNGKPEITKLERKLIYTENVDQFRQAIVFAFPNVKAGSIIEYKYRFQDVASYSLPDWFFQGNIPCRYSEISTETPDLFVYKTQTHILQPFVKNISGSDSKTIGMGAQAFTYNTDKRTRGLANIPSLTDEPYMRSRADNLQRIYYQLTSIRPVGGFVRSFIDTWEKAGNSLIENDNFGGQLKRKLKDEELIISKAKAFKTDDEKIAFVFKQVKDRMKWNDADYRYTVDGTVKAWEKQTGNATEINLALCHLLKQTGVKVYPMVVSTRQNGQVSGAYPSLFQFNRAVVYIPVDSTKHYVLDASGKYNVYNETPYELLNSFGLYIDKEEKKYDLLFIDHDIAAREVVQIVASVLPDGKLDGTAEINSYSYHKLSNVEKYKKDGEEKYKKFLKNGDNNLEIASLKLENMDIDTLPLCQKIGFKLALPASDENYIYINPNLFSPLKTNPFLSENRATDIDFGCRNNYVITGSYKIPAGFKADALPKNVSMTMPDKSITFRRFIGEEDGMIKVSYIVNYKKTVYYNVEYPEFREFYKKMNDMLNEQIVLKKG</sequence>
<feature type="domain" description="DUF3857" evidence="2">
    <location>
        <begin position="68"/>
        <end position="187"/>
    </location>
</feature>
<dbReference type="Gene3D" id="2.60.40.3140">
    <property type="match status" value="1"/>
</dbReference>
<gene>
    <name evidence="3" type="ORF">BDD43_1252</name>
</gene>
<evidence type="ECO:0000313" key="3">
    <source>
        <dbReference type="EMBL" id="RKR81108.1"/>
    </source>
</evidence>
<dbReference type="Gene3D" id="3.10.620.30">
    <property type="match status" value="1"/>
</dbReference>
<dbReference type="InterPro" id="IPR024618">
    <property type="entry name" value="DUF3857"/>
</dbReference>
<dbReference type="OrthoDB" id="98874at2"/>
<comment type="caution">
    <text evidence="3">The sequence shown here is derived from an EMBL/GenBank/DDBJ whole genome shotgun (WGS) entry which is preliminary data.</text>
</comment>
<keyword evidence="4" id="KW-1185">Reference proteome</keyword>
<protein>
    <submittedName>
        <fullName evidence="3">Uncharacterized protein DUF3857</fullName>
    </submittedName>
</protein>
<accession>A0A495IYG1</accession>
<feature type="signal peptide" evidence="1">
    <location>
        <begin position="1"/>
        <end position="19"/>
    </location>
</feature>
<evidence type="ECO:0000256" key="1">
    <source>
        <dbReference type="SAM" id="SignalP"/>
    </source>
</evidence>
<proteinExistence type="predicted"/>
<keyword evidence="1" id="KW-0732">Signal</keyword>
<evidence type="ECO:0000259" key="2">
    <source>
        <dbReference type="Pfam" id="PF12969"/>
    </source>
</evidence>